<evidence type="ECO:0000313" key="4">
    <source>
        <dbReference type="Proteomes" id="UP000219439"/>
    </source>
</evidence>
<dbReference type="InterPro" id="IPR037035">
    <property type="entry name" value="GK-like_C_sf"/>
</dbReference>
<protein>
    <submittedName>
        <fullName evidence="3">Hydroxypyruvate reductase</fullName>
    </submittedName>
</protein>
<feature type="domain" description="MOFRL" evidence="1">
    <location>
        <begin position="320"/>
        <end position="426"/>
    </location>
</feature>
<feature type="domain" description="MOFRL-associated" evidence="2">
    <location>
        <begin position="12"/>
        <end position="251"/>
    </location>
</feature>
<dbReference type="Gene3D" id="3.40.1480.10">
    <property type="entry name" value="MOFRL domain"/>
    <property type="match status" value="1"/>
</dbReference>
<evidence type="ECO:0000313" key="3">
    <source>
        <dbReference type="EMBL" id="SNZ20274.1"/>
    </source>
</evidence>
<gene>
    <name evidence="3" type="ORF">SAMN06265368_3377</name>
</gene>
<reference evidence="3 4" key="1">
    <citation type="submission" date="2017-09" db="EMBL/GenBank/DDBJ databases">
        <authorList>
            <person name="Ehlers B."/>
            <person name="Leendertz F.H."/>
        </authorList>
    </citation>
    <scope>NUCLEOTIDE SEQUENCE [LARGE SCALE GENOMIC DNA]</scope>
    <source>
        <strain evidence="3 4">DSM 18289</strain>
    </source>
</reference>
<dbReference type="AlphaFoldDB" id="A0A285PEX8"/>
<evidence type="ECO:0000259" key="2">
    <source>
        <dbReference type="Pfam" id="PF13660"/>
    </source>
</evidence>
<dbReference type="PANTHER" id="PTHR12227:SF0">
    <property type="entry name" value="GLYCERATE KINASE"/>
    <property type="match status" value="1"/>
</dbReference>
<dbReference type="PANTHER" id="PTHR12227">
    <property type="entry name" value="GLYCERATE KINASE"/>
    <property type="match status" value="1"/>
</dbReference>
<dbReference type="InterPro" id="IPR007835">
    <property type="entry name" value="MOFRL"/>
</dbReference>
<dbReference type="InterPro" id="IPR025286">
    <property type="entry name" value="MOFRL_assoc_dom"/>
</dbReference>
<name>A0A285PEX8_9HYPH</name>
<dbReference type="InterPro" id="IPR039760">
    <property type="entry name" value="MOFRL_protein"/>
</dbReference>
<dbReference type="InterPro" id="IPR038614">
    <property type="entry name" value="GK_N_sf"/>
</dbReference>
<dbReference type="EMBL" id="OBEL01000004">
    <property type="protein sequence ID" value="SNZ20274.1"/>
    <property type="molecule type" value="Genomic_DNA"/>
</dbReference>
<proteinExistence type="predicted"/>
<dbReference type="OrthoDB" id="9766552at2"/>
<keyword evidence="3" id="KW-0670">Pyruvate</keyword>
<evidence type="ECO:0000259" key="1">
    <source>
        <dbReference type="Pfam" id="PF05161"/>
    </source>
</evidence>
<dbReference type="GO" id="GO:0008887">
    <property type="term" value="F:glycerate kinase activity"/>
    <property type="evidence" value="ECO:0007669"/>
    <property type="project" value="InterPro"/>
</dbReference>
<dbReference type="Pfam" id="PF13660">
    <property type="entry name" value="DUF4147"/>
    <property type="match status" value="1"/>
</dbReference>
<dbReference type="Pfam" id="PF05161">
    <property type="entry name" value="MOFRL"/>
    <property type="match status" value="1"/>
</dbReference>
<dbReference type="SUPFAM" id="SSF82544">
    <property type="entry name" value="GckA/TtuD-like"/>
    <property type="match status" value="1"/>
</dbReference>
<sequence length="433" mass="45751">MTTKIETMRQQVREIFLAGVAAADPRNSVLSHLNDSPLNLADNGKLFIVAIGKAALGMAESALDHFESHPDVTAIAVTNYENHEALQQKLKNGRSGFSGTCYAAGHPVPDANGLIAAKSVKELVENADEKDFVLFLISGGGSALLPLPAIGLSLEDKMDVNTRLLASGADITQMNLVRQTLSAIKGGRLAACARPARMRSLILSDVIGDDLRVIASGPTIAPIGNNRQARQILEDLDLFDQLPMHVQAHLQQDDDHDGAAISENKSEAVLVGSNAGSVEAMMKHCKGVAKRIEIPLDGTVDEAALFIMQQVEDAKPGVPLLFGGETTVHLKGDGLGGRNQELALRVAMLMEQADYQGDWIFLSGGTDGRDGPTDAAGAIVDGGTLSRIREAGGNPQALLDNNDSYHALSMANDLLLTGATGTNVADLQIFLIS</sequence>
<accession>A0A285PEX8</accession>
<dbReference type="GO" id="GO:0005737">
    <property type="term" value="C:cytoplasm"/>
    <property type="evidence" value="ECO:0007669"/>
    <property type="project" value="TreeGrafter"/>
</dbReference>
<organism evidence="3 4">
    <name type="scientific">Cohaesibacter gelatinilyticus</name>
    <dbReference type="NCBI Taxonomy" id="372072"/>
    <lineage>
        <taxon>Bacteria</taxon>
        <taxon>Pseudomonadati</taxon>
        <taxon>Pseudomonadota</taxon>
        <taxon>Alphaproteobacteria</taxon>
        <taxon>Hyphomicrobiales</taxon>
        <taxon>Cohaesibacteraceae</taxon>
    </lineage>
</organism>
<dbReference type="Proteomes" id="UP000219439">
    <property type="component" value="Unassembled WGS sequence"/>
</dbReference>
<dbReference type="RefSeq" id="WP_097154638.1">
    <property type="nucleotide sequence ID" value="NZ_OBEL01000004.1"/>
</dbReference>
<keyword evidence="4" id="KW-1185">Reference proteome</keyword>
<dbReference type="Gene3D" id="3.40.50.10180">
    <property type="entry name" value="Glycerate kinase, MOFRL-like N-terminal domain"/>
    <property type="match status" value="1"/>
</dbReference>